<accession>A0AAD9UTX3</accession>
<gene>
    <name evidence="1" type="ORF">P5673_029684</name>
</gene>
<evidence type="ECO:0000313" key="1">
    <source>
        <dbReference type="EMBL" id="KAK2549859.1"/>
    </source>
</evidence>
<organism evidence="1 2">
    <name type="scientific">Acropora cervicornis</name>
    <name type="common">Staghorn coral</name>
    <dbReference type="NCBI Taxonomy" id="6130"/>
    <lineage>
        <taxon>Eukaryota</taxon>
        <taxon>Metazoa</taxon>
        <taxon>Cnidaria</taxon>
        <taxon>Anthozoa</taxon>
        <taxon>Hexacorallia</taxon>
        <taxon>Scleractinia</taxon>
        <taxon>Astrocoeniina</taxon>
        <taxon>Acroporidae</taxon>
        <taxon>Acropora</taxon>
    </lineage>
</organism>
<sequence>MVSACASAPEDEMLRKLNVDDLHQTGLQVKVVYRNPSGQVIARIPRDEESKALVRNIACKKWREASNVVLKHEEIAAEVKQGISKAVSKEFNKYLKSGSMLELRNPDELAGFSNKLFMEEVRIFCPVWYDCVLGACGLSREDMQEGGRDNRGALALAKEVERKQGSETQLDVNKQTLESYAFFSTEGYAALRKLFEEERTKANVAVYNAECVQAVITRLVDTRLPLYKPGILMPDSSISKTTRVKWLLEICEEHVQKYVFNADELTSLIAQTTELEAANQVIKAEEVTVDRLYVTKESALDKFTTLKFTCSLPKEIPKGFVSAAIIVQDHVGILVNRHKKKLRDEEKLRVQHQTSLPNEI</sequence>
<reference evidence="1" key="2">
    <citation type="journal article" date="2023" name="Science">
        <title>Genomic signatures of disease resistance in endangered staghorn corals.</title>
        <authorList>
            <person name="Vollmer S.V."/>
            <person name="Selwyn J.D."/>
            <person name="Despard B.A."/>
            <person name="Roesel C.L."/>
        </authorList>
    </citation>
    <scope>NUCLEOTIDE SEQUENCE</scope>
    <source>
        <strain evidence="1">K2</strain>
    </source>
</reference>
<protein>
    <submittedName>
        <fullName evidence="1">Uncharacterized protein</fullName>
    </submittedName>
</protein>
<keyword evidence="2" id="KW-1185">Reference proteome</keyword>
<evidence type="ECO:0000313" key="2">
    <source>
        <dbReference type="Proteomes" id="UP001249851"/>
    </source>
</evidence>
<dbReference type="EMBL" id="JARQWQ010000120">
    <property type="protein sequence ID" value="KAK2549859.1"/>
    <property type="molecule type" value="Genomic_DNA"/>
</dbReference>
<dbReference type="AlphaFoldDB" id="A0AAD9UTX3"/>
<proteinExistence type="predicted"/>
<name>A0AAD9UTX3_ACRCE</name>
<reference evidence="1" key="1">
    <citation type="journal article" date="2023" name="G3 (Bethesda)">
        <title>Whole genome assembly and annotation of the endangered Caribbean coral Acropora cervicornis.</title>
        <authorList>
            <person name="Selwyn J.D."/>
            <person name="Vollmer S.V."/>
        </authorList>
    </citation>
    <scope>NUCLEOTIDE SEQUENCE</scope>
    <source>
        <strain evidence="1">K2</strain>
    </source>
</reference>
<dbReference type="Proteomes" id="UP001249851">
    <property type="component" value="Unassembled WGS sequence"/>
</dbReference>
<comment type="caution">
    <text evidence="1">The sequence shown here is derived from an EMBL/GenBank/DDBJ whole genome shotgun (WGS) entry which is preliminary data.</text>
</comment>